<reference evidence="1 2" key="1">
    <citation type="submission" date="2013-04" db="EMBL/GenBank/DDBJ databases">
        <authorList>
            <person name="Weinstock G."/>
            <person name="Sodergren E."/>
            <person name="Lobos E.A."/>
            <person name="Fulton L."/>
            <person name="Fulton R."/>
            <person name="Courtney L."/>
            <person name="Fronick C."/>
            <person name="O'Laughlin M."/>
            <person name="Godfrey J."/>
            <person name="Wilson R.M."/>
            <person name="Miner T."/>
            <person name="Farmer C."/>
            <person name="Delehaunty K."/>
            <person name="Cordes M."/>
            <person name="Minx P."/>
            <person name="Tomlinson C."/>
            <person name="Chen J."/>
            <person name="Wollam A."/>
            <person name="Pepin K.H."/>
            <person name="Palsikar V.B."/>
            <person name="Zhang X."/>
            <person name="Suruliraj S."/>
            <person name="Perna N.T."/>
            <person name="Plunkett G."/>
            <person name="Warren W."/>
            <person name="Mitreva M."/>
            <person name="Mardis E.R."/>
            <person name="Wilson R.K."/>
        </authorList>
    </citation>
    <scope>NUCLEOTIDE SEQUENCE [LARGE SCALE GENOMIC DNA]</scope>
    <source>
        <strain evidence="1 2">DSM 4568</strain>
    </source>
</reference>
<dbReference type="HOGENOM" id="CLU_3306760_0_0_6"/>
<dbReference type="AlphaFoldDB" id="S3ITV6"/>
<evidence type="ECO:0000313" key="1">
    <source>
        <dbReference type="EMBL" id="EPF15986.1"/>
    </source>
</evidence>
<sequence length="39" mass="4471">MLHAGEYKKITNRSAANVSRLTLPETFGKKELLYLFDKS</sequence>
<evidence type="ECO:0000313" key="2">
    <source>
        <dbReference type="Proteomes" id="UP000014585"/>
    </source>
</evidence>
<gene>
    <name evidence="1" type="ORF">HMPREF0201_03163</name>
</gene>
<name>S3ITV6_9ENTR</name>
<protein>
    <submittedName>
        <fullName evidence="1">Uncharacterized protein</fullName>
    </submittedName>
</protein>
<comment type="caution">
    <text evidence="1">The sequence shown here is derived from an EMBL/GenBank/DDBJ whole genome shotgun (WGS) entry which is preliminary data.</text>
</comment>
<accession>S3ITV6</accession>
<organism evidence="1 2">
    <name type="scientific">Cedecea davisae DSM 4568</name>
    <dbReference type="NCBI Taxonomy" id="566551"/>
    <lineage>
        <taxon>Bacteria</taxon>
        <taxon>Pseudomonadati</taxon>
        <taxon>Pseudomonadota</taxon>
        <taxon>Gammaproteobacteria</taxon>
        <taxon>Enterobacterales</taxon>
        <taxon>Enterobacteriaceae</taxon>
        <taxon>Cedecea</taxon>
    </lineage>
</organism>
<proteinExistence type="predicted"/>
<dbReference type="Proteomes" id="UP000014585">
    <property type="component" value="Unassembled WGS sequence"/>
</dbReference>
<dbReference type="EMBL" id="ATDT01000026">
    <property type="protein sequence ID" value="EPF15986.1"/>
    <property type="molecule type" value="Genomic_DNA"/>
</dbReference>